<protein>
    <recommendedName>
        <fullName evidence="5">RxLR effector candidate protein</fullName>
    </recommendedName>
</protein>
<comment type="caution">
    <text evidence="3">The sequence shown here is derived from an EMBL/GenBank/DDBJ whole genome shotgun (WGS) entry which is preliminary data.</text>
</comment>
<organism evidence="3 4">
    <name type="scientific">Hyaloperonospora brassicae</name>
    <name type="common">Brassica downy mildew</name>
    <name type="synonym">Peronospora brassicae</name>
    <dbReference type="NCBI Taxonomy" id="162125"/>
    <lineage>
        <taxon>Eukaryota</taxon>
        <taxon>Sar</taxon>
        <taxon>Stramenopiles</taxon>
        <taxon>Oomycota</taxon>
        <taxon>Peronosporomycetes</taxon>
        <taxon>Peronosporales</taxon>
        <taxon>Peronosporaceae</taxon>
        <taxon>Hyaloperonospora</taxon>
    </lineage>
</organism>
<evidence type="ECO:0000256" key="1">
    <source>
        <dbReference type="SAM" id="MobiDB-lite"/>
    </source>
</evidence>
<dbReference type="EMBL" id="CANTFL010001217">
    <property type="protein sequence ID" value="CAI5734341.1"/>
    <property type="molecule type" value="Genomic_DNA"/>
</dbReference>
<name>A0AAV0UBI3_HYABA</name>
<evidence type="ECO:0000256" key="2">
    <source>
        <dbReference type="SAM" id="SignalP"/>
    </source>
</evidence>
<gene>
    <name evidence="3" type="ORF">HBR001_LOCUS6127</name>
</gene>
<reference evidence="3" key="1">
    <citation type="submission" date="2022-12" db="EMBL/GenBank/DDBJ databases">
        <authorList>
            <person name="Webb A."/>
        </authorList>
    </citation>
    <scope>NUCLEOTIDE SEQUENCE</scope>
    <source>
        <strain evidence="3">Hp1</strain>
    </source>
</reference>
<evidence type="ECO:0000313" key="3">
    <source>
        <dbReference type="EMBL" id="CAI5734341.1"/>
    </source>
</evidence>
<dbReference type="Proteomes" id="UP001162031">
    <property type="component" value="Unassembled WGS sequence"/>
</dbReference>
<feature type="compositionally biased region" description="Low complexity" evidence="1">
    <location>
        <begin position="89"/>
        <end position="104"/>
    </location>
</feature>
<feature type="region of interest" description="Disordered" evidence="1">
    <location>
        <begin position="67"/>
        <end position="136"/>
    </location>
</feature>
<keyword evidence="4" id="KW-1185">Reference proteome</keyword>
<sequence length="159" mass="15543">MQSLVFAALSACALALAIAAAQDTSAGLQVGSMAADPADPVTTPPVATDRGTTAPAVADVAASAPPDVATQVTDLPGPVWTADPVPTMNNGNGSDSGSSSGTTDIAVPVTRAPKRDTTASQSQSDSLAPSDTSGARSVTTAIGTWALVGLLLGLGSILW</sequence>
<evidence type="ECO:0000313" key="4">
    <source>
        <dbReference type="Proteomes" id="UP001162031"/>
    </source>
</evidence>
<proteinExistence type="predicted"/>
<feature type="compositionally biased region" description="Polar residues" evidence="1">
    <location>
        <begin position="118"/>
        <end position="136"/>
    </location>
</feature>
<evidence type="ECO:0008006" key="5">
    <source>
        <dbReference type="Google" id="ProtNLM"/>
    </source>
</evidence>
<keyword evidence="2" id="KW-0732">Signal</keyword>
<accession>A0AAV0UBI3</accession>
<feature type="signal peptide" evidence="2">
    <location>
        <begin position="1"/>
        <end position="21"/>
    </location>
</feature>
<feature type="chain" id="PRO_5043841298" description="RxLR effector candidate protein" evidence="2">
    <location>
        <begin position="22"/>
        <end position="159"/>
    </location>
</feature>
<dbReference type="AlphaFoldDB" id="A0AAV0UBI3"/>